<dbReference type="PROSITE" id="PS51186">
    <property type="entry name" value="GNAT"/>
    <property type="match status" value="1"/>
</dbReference>
<sequence>MAMIRLEPLRAMHWPALETFSLPLEQEKYTTLPRDLDDPLPEGVYPVVITADNPVGFFLLHDTERVTSYTDSTDALLLSAFSIDYRSQRNGYAKTALTLLPDYVRSRFPTIREVVLSVNLKNEAAFALYEQVGFTDTGRRIDGPVGLQRIMSLPLHASTAKAPDEQAANPEDKDDVQ</sequence>
<name>A0ABT2KY10_9BACL</name>
<comment type="caution">
    <text evidence="3">The sequence shown here is derived from an EMBL/GenBank/DDBJ whole genome shotgun (WGS) entry which is preliminary data.</text>
</comment>
<feature type="domain" description="N-acetyltransferase" evidence="2">
    <location>
        <begin position="4"/>
        <end position="156"/>
    </location>
</feature>
<accession>A0ABT2KY10</accession>
<dbReference type="Gene3D" id="3.40.630.30">
    <property type="match status" value="1"/>
</dbReference>
<protein>
    <submittedName>
        <fullName evidence="3">GNAT family N-acetyltransferase</fullName>
    </submittedName>
</protein>
<reference evidence="3 4" key="1">
    <citation type="submission" date="2022-07" db="EMBL/GenBank/DDBJ databases">
        <title>Genomic and pangenome structural analysis of the polyextremophile Exiguobacterium.</title>
        <authorList>
            <person name="Shen L."/>
        </authorList>
    </citation>
    <scope>NUCLEOTIDE SEQUENCE [LARGE SCALE GENOMIC DNA]</scope>
    <source>
        <strain evidence="3 4">12_1</strain>
    </source>
</reference>
<keyword evidence="4" id="KW-1185">Reference proteome</keyword>
<evidence type="ECO:0000313" key="4">
    <source>
        <dbReference type="Proteomes" id="UP001206821"/>
    </source>
</evidence>
<dbReference type="EMBL" id="JANIEK010000023">
    <property type="protein sequence ID" value="MCT4795336.1"/>
    <property type="molecule type" value="Genomic_DNA"/>
</dbReference>
<dbReference type="Proteomes" id="UP001206821">
    <property type="component" value="Unassembled WGS sequence"/>
</dbReference>
<dbReference type="SUPFAM" id="SSF55729">
    <property type="entry name" value="Acyl-CoA N-acyltransferases (Nat)"/>
    <property type="match status" value="1"/>
</dbReference>
<gene>
    <name evidence="3" type="ORF">NQG31_07240</name>
</gene>
<dbReference type="InterPro" id="IPR000182">
    <property type="entry name" value="GNAT_dom"/>
</dbReference>
<proteinExistence type="predicted"/>
<evidence type="ECO:0000259" key="2">
    <source>
        <dbReference type="PROSITE" id="PS51186"/>
    </source>
</evidence>
<organism evidence="3 4">
    <name type="scientific">Exiguobacterium alkaliphilum</name>
    <dbReference type="NCBI Taxonomy" id="1428684"/>
    <lineage>
        <taxon>Bacteria</taxon>
        <taxon>Bacillati</taxon>
        <taxon>Bacillota</taxon>
        <taxon>Bacilli</taxon>
        <taxon>Bacillales</taxon>
        <taxon>Bacillales Family XII. Incertae Sedis</taxon>
        <taxon>Exiguobacterium</taxon>
    </lineage>
</organism>
<dbReference type="InterPro" id="IPR016181">
    <property type="entry name" value="Acyl_CoA_acyltransferase"/>
</dbReference>
<dbReference type="Pfam" id="PF00583">
    <property type="entry name" value="Acetyltransf_1"/>
    <property type="match status" value="1"/>
</dbReference>
<feature type="region of interest" description="Disordered" evidence="1">
    <location>
        <begin position="158"/>
        <end position="177"/>
    </location>
</feature>
<evidence type="ECO:0000313" key="3">
    <source>
        <dbReference type="EMBL" id="MCT4795336.1"/>
    </source>
</evidence>
<evidence type="ECO:0000256" key="1">
    <source>
        <dbReference type="SAM" id="MobiDB-lite"/>
    </source>
</evidence>